<reference evidence="3" key="1">
    <citation type="journal article" date="2019" name="Int. J. Syst. Evol. Microbiol.">
        <title>The Global Catalogue of Microorganisms (GCM) 10K type strain sequencing project: providing services to taxonomists for standard genome sequencing and annotation.</title>
        <authorList>
            <consortium name="The Broad Institute Genomics Platform"/>
            <consortium name="The Broad Institute Genome Sequencing Center for Infectious Disease"/>
            <person name="Wu L."/>
            <person name="Ma J."/>
        </authorList>
    </citation>
    <scope>NUCLEOTIDE SEQUENCE [LARGE SCALE GENOMIC DNA]</scope>
    <source>
        <strain evidence="3">NBRC 108728</strain>
    </source>
</reference>
<evidence type="ECO:0000313" key="3">
    <source>
        <dbReference type="Proteomes" id="UP001321486"/>
    </source>
</evidence>
<dbReference type="EMBL" id="AP027733">
    <property type="protein sequence ID" value="BDZ52639.1"/>
    <property type="molecule type" value="Genomic_DNA"/>
</dbReference>
<geneLocation type="plasmid" evidence="2 3">
    <name>pNBRC108728a</name>
</geneLocation>
<organism evidence="2 3">
    <name type="scientific">Frondihabitans sucicola</name>
    <dbReference type="NCBI Taxonomy" id="1268041"/>
    <lineage>
        <taxon>Bacteria</taxon>
        <taxon>Bacillati</taxon>
        <taxon>Actinomycetota</taxon>
        <taxon>Actinomycetes</taxon>
        <taxon>Micrococcales</taxon>
        <taxon>Microbacteriaceae</taxon>
        <taxon>Frondihabitans</taxon>
    </lineage>
</organism>
<gene>
    <name evidence="2" type="ORF">GCM10025867_48800</name>
</gene>
<feature type="transmembrane region" description="Helical" evidence="1">
    <location>
        <begin position="110"/>
        <end position="128"/>
    </location>
</feature>
<protein>
    <submittedName>
        <fullName evidence="2">Uncharacterized protein</fullName>
    </submittedName>
</protein>
<accession>A0ABM8GVY0</accession>
<keyword evidence="2" id="KW-0614">Plasmid</keyword>
<proteinExistence type="predicted"/>
<sequence>MPYEPTTTLPTAPDTRKARPTGLRKLRYILTWALGIAVIVGVLSGLGATQYEHHIQASYSSRLDASSAKLSAATKALREADSGDKATADKALKAAQKANLDVRSSAPGDFPSSPFWIGTGIVAFLFMINRSWRPAVYADEAPASA</sequence>
<keyword evidence="1" id="KW-0472">Membrane</keyword>
<name>A0ABM8GVY0_9MICO</name>
<keyword evidence="1" id="KW-1133">Transmembrane helix</keyword>
<feature type="transmembrane region" description="Helical" evidence="1">
    <location>
        <begin position="26"/>
        <end position="46"/>
    </location>
</feature>
<dbReference type="Proteomes" id="UP001321486">
    <property type="component" value="Plasmid pNBRC108728a"/>
</dbReference>
<keyword evidence="1" id="KW-0812">Transmembrane</keyword>
<keyword evidence="3" id="KW-1185">Reference proteome</keyword>
<dbReference type="RefSeq" id="WP_286346921.1">
    <property type="nucleotide sequence ID" value="NZ_AP027733.1"/>
</dbReference>
<evidence type="ECO:0000256" key="1">
    <source>
        <dbReference type="SAM" id="Phobius"/>
    </source>
</evidence>
<evidence type="ECO:0000313" key="2">
    <source>
        <dbReference type="EMBL" id="BDZ52639.1"/>
    </source>
</evidence>